<dbReference type="InterPro" id="IPR012349">
    <property type="entry name" value="Split_barrel_FMN-bd"/>
</dbReference>
<dbReference type="GO" id="GO:0006508">
    <property type="term" value="P:proteolysis"/>
    <property type="evidence" value="ECO:0007669"/>
    <property type="project" value="UniProtKB-KW"/>
</dbReference>
<dbReference type="SUPFAM" id="SSF50475">
    <property type="entry name" value="FMN-binding split barrel"/>
    <property type="match status" value="1"/>
</dbReference>
<dbReference type="InterPro" id="IPR007396">
    <property type="entry name" value="TR_PAI2-type"/>
</dbReference>
<comment type="caution">
    <text evidence="1">The sequence shown here is derived from an EMBL/GenBank/DDBJ whole genome shotgun (WGS) entry which is preliminary data.</text>
</comment>
<evidence type="ECO:0000313" key="2">
    <source>
        <dbReference type="Proteomes" id="UP000789833"/>
    </source>
</evidence>
<keyword evidence="1" id="KW-0378">Hydrolase</keyword>
<name>A0ABM8YQY8_9BACI</name>
<proteinExistence type="predicted"/>
<reference evidence="1 2" key="1">
    <citation type="submission" date="2021-10" db="EMBL/GenBank/DDBJ databases">
        <authorList>
            <person name="Criscuolo A."/>
        </authorList>
    </citation>
    <scope>NUCLEOTIDE SEQUENCE [LARGE SCALE GENOMIC DNA]</scope>
    <source>
        <strain evidence="2">CIP 111883</strain>
    </source>
</reference>
<dbReference type="Pfam" id="PF04299">
    <property type="entry name" value="FMN_bind_2"/>
    <property type="match status" value="1"/>
</dbReference>
<evidence type="ECO:0000313" key="1">
    <source>
        <dbReference type="EMBL" id="CAG9622409.1"/>
    </source>
</evidence>
<dbReference type="PANTHER" id="PTHR35802">
    <property type="entry name" value="PROTEASE SYNTHASE AND SPORULATION PROTEIN PAI 2"/>
    <property type="match status" value="1"/>
</dbReference>
<accession>A0ABM8YQY8</accession>
<dbReference type="PANTHER" id="PTHR35802:SF1">
    <property type="entry name" value="PROTEASE SYNTHASE AND SPORULATION PROTEIN PAI 2"/>
    <property type="match status" value="1"/>
</dbReference>
<organism evidence="1 2">
    <name type="scientific">Sutcliffiella rhizosphaerae</name>
    <dbReference type="NCBI Taxonomy" id="2880967"/>
    <lineage>
        <taxon>Bacteria</taxon>
        <taxon>Bacillati</taxon>
        <taxon>Bacillota</taxon>
        <taxon>Bacilli</taxon>
        <taxon>Bacillales</taxon>
        <taxon>Bacillaceae</taxon>
        <taxon>Sutcliffiella</taxon>
    </lineage>
</organism>
<keyword evidence="2" id="KW-1185">Reference proteome</keyword>
<keyword evidence="1" id="KW-0645">Protease</keyword>
<protein>
    <submittedName>
        <fullName evidence="1">Protease synthase and sporulation protein PAI 2</fullName>
    </submittedName>
</protein>
<dbReference type="PIRSF" id="PIRSF010372">
    <property type="entry name" value="PaiB"/>
    <property type="match status" value="1"/>
</dbReference>
<dbReference type="GO" id="GO:0008233">
    <property type="term" value="F:peptidase activity"/>
    <property type="evidence" value="ECO:0007669"/>
    <property type="project" value="UniProtKB-KW"/>
</dbReference>
<dbReference type="Proteomes" id="UP000789833">
    <property type="component" value="Unassembled WGS sequence"/>
</dbReference>
<sequence>MYIPSHFIMEDEDKLYNVIQEYGFATLISQHEGAPFATHLPLMMDENKEYLYGHFAKANPQWQSILNQNVLATFQGPHCYISPSWYESFNNVPTWNYIAVHVYGKVELVNESELQNSLFDLVNKYEASDSPYDLNKVDKKYLEGLSKGVVGFRIRIEKMEGKAKLSQNHSQERRNGVIRELEKIKVENDEQKIALLMKGELL</sequence>
<dbReference type="RefSeq" id="WP_230502847.1">
    <property type="nucleotide sequence ID" value="NZ_CAKJTJ010000021.1"/>
</dbReference>
<dbReference type="Gene3D" id="2.30.110.10">
    <property type="entry name" value="Electron Transport, Fmn-binding Protein, Chain A"/>
    <property type="match status" value="1"/>
</dbReference>
<gene>
    <name evidence="1" type="primary">paiB</name>
    <name evidence="1" type="ORF">BACCIP111883_03200</name>
</gene>
<dbReference type="EMBL" id="CAKJTJ010000021">
    <property type="protein sequence ID" value="CAG9622409.1"/>
    <property type="molecule type" value="Genomic_DNA"/>
</dbReference>